<dbReference type="PANTHER" id="PTHR30055">
    <property type="entry name" value="HTH-TYPE TRANSCRIPTIONAL REGULATOR RUTR"/>
    <property type="match status" value="1"/>
</dbReference>
<keyword evidence="1 2" id="KW-0238">DNA-binding</keyword>
<proteinExistence type="predicted"/>
<dbReference type="InterPro" id="IPR023772">
    <property type="entry name" value="DNA-bd_HTH_TetR-type_CS"/>
</dbReference>
<evidence type="ECO:0000256" key="2">
    <source>
        <dbReference type="PROSITE-ProRule" id="PRU00335"/>
    </source>
</evidence>
<dbReference type="EMBL" id="VMBP01000001">
    <property type="protein sequence ID" value="TSJ64399.1"/>
    <property type="molecule type" value="Genomic_DNA"/>
</dbReference>
<feature type="DNA-binding region" description="H-T-H motif" evidence="2">
    <location>
        <begin position="59"/>
        <end position="78"/>
    </location>
</feature>
<dbReference type="InterPro" id="IPR009057">
    <property type="entry name" value="Homeodomain-like_sf"/>
</dbReference>
<feature type="domain" description="HTH tetR-type" evidence="4">
    <location>
        <begin position="36"/>
        <end position="96"/>
    </location>
</feature>
<dbReference type="Gene3D" id="1.10.357.10">
    <property type="entry name" value="Tetracycline Repressor, domain 2"/>
    <property type="match status" value="1"/>
</dbReference>
<dbReference type="InterPro" id="IPR050109">
    <property type="entry name" value="HTH-type_TetR-like_transc_reg"/>
</dbReference>
<dbReference type="InterPro" id="IPR001647">
    <property type="entry name" value="HTH_TetR"/>
</dbReference>
<comment type="caution">
    <text evidence="5">The sequence shown here is derived from an EMBL/GenBank/DDBJ whole genome shotgun (WGS) entry which is preliminary data.</text>
</comment>
<dbReference type="PROSITE" id="PS01081">
    <property type="entry name" value="HTH_TETR_1"/>
    <property type="match status" value="1"/>
</dbReference>
<dbReference type="SUPFAM" id="SSF46689">
    <property type="entry name" value="Homeodomain-like"/>
    <property type="match status" value="1"/>
</dbReference>
<evidence type="ECO:0000256" key="3">
    <source>
        <dbReference type="SAM" id="MobiDB-lite"/>
    </source>
</evidence>
<evidence type="ECO:0000256" key="1">
    <source>
        <dbReference type="ARBA" id="ARBA00023125"/>
    </source>
</evidence>
<evidence type="ECO:0000259" key="4">
    <source>
        <dbReference type="PROSITE" id="PS50977"/>
    </source>
</evidence>
<evidence type="ECO:0000313" key="6">
    <source>
        <dbReference type="Proteomes" id="UP000315321"/>
    </source>
</evidence>
<dbReference type="Gene3D" id="1.10.10.60">
    <property type="entry name" value="Homeodomain-like"/>
    <property type="match status" value="1"/>
</dbReference>
<dbReference type="InterPro" id="IPR036271">
    <property type="entry name" value="Tet_transcr_reg_TetR-rel_C_sf"/>
</dbReference>
<dbReference type="Proteomes" id="UP000315321">
    <property type="component" value="Unassembled WGS sequence"/>
</dbReference>
<dbReference type="PRINTS" id="PR00455">
    <property type="entry name" value="HTHTETR"/>
</dbReference>
<gene>
    <name evidence="5" type="ORF">FO470_03715</name>
</gene>
<dbReference type="InterPro" id="IPR039536">
    <property type="entry name" value="TetR_C_Proteobacteria"/>
</dbReference>
<dbReference type="Pfam" id="PF00440">
    <property type="entry name" value="TetR_N"/>
    <property type="match status" value="1"/>
</dbReference>
<dbReference type="PANTHER" id="PTHR30055:SF146">
    <property type="entry name" value="HTH-TYPE TRANSCRIPTIONAL DUAL REGULATOR CECR"/>
    <property type="match status" value="1"/>
</dbReference>
<feature type="compositionally biased region" description="Low complexity" evidence="3">
    <location>
        <begin position="251"/>
        <end position="267"/>
    </location>
</feature>
<reference evidence="5 6" key="1">
    <citation type="submission" date="2019-07" db="EMBL/GenBank/DDBJ databases">
        <authorList>
            <person name="Grouzdev D.S."/>
        </authorList>
    </citation>
    <scope>NUCLEOTIDE SEQUENCE [LARGE SCALE GENOMIC DNA]</scope>
    <source>
        <strain evidence="5 6">3C</strain>
    </source>
</reference>
<name>A0ABY3DWB4_9HYPH</name>
<protein>
    <submittedName>
        <fullName evidence="5">TetR/AcrR family transcriptional regulator</fullName>
    </submittedName>
</protein>
<evidence type="ECO:0000313" key="5">
    <source>
        <dbReference type="EMBL" id="TSJ64399.1"/>
    </source>
</evidence>
<feature type="region of interest" description="Disordered" evidence="3">
    <location>
        <begin position="241"/>
        <end position="267"/>
    </location>
</feature>
<dbReference type="RefSeq" id="WP_144341556.1">
    <property type="nucleotide sequence ID" value="NZ_VMBP01000001.1"/>
</dbReference>
<organism evidence="5 6">
    <name type="scientific">Ancylobacter moscoviensis</name>
    <dbReference type="NCBI Taxonomy" id="2597768"/>
    <lineage>
        <taxon>Bacteria</taxon>
        <taxon>Pseudomonadati</taxon>
        <taxon>Pseudomonadota</taxon>
        <taxon>Alphaproteobacteria</taxon>
        <taxon>Hyphomicrobiales</taxon>
        <taxon>Xanthobacteraceae</taxon>
        <taxon>Ancylobacter</taxon>
    </lineage>
</organism>
<dbReference type="Pfam" id="PF14246">
    <property type="entry name" value="TetR_C_7"/>
    <property type="match status" value="1"/>
</dbReference>
<keyword evidence="6" id="KW-1185">Reference proteome</keyword>
<sequence length="267" mass="28991">MSSFPNVARQQPAPRAPGNWCARPEPLPLASSGHVKEKRWQILRGAREVFLSSGFDGASMGEIARVAGVSKGTLYVYFASKEELFAALVTEECKRTAEACFDLDPDADVREALTATGHSYIRAMLEPGHIRTVRMVIGVAEKLPEIGRAYVQAGQEAGVSRLTEWLSIKDARGELAINDVELAAWQFMIGCHAMLVMPMIFGDETQPDAASIERVVNHAVDSFLSAFARRRRSTDVVEATLPAELPDAQRPAVSAEAAPKSAANPSR</sequence>
<dbReference type="SUPFAM" id="SSF48498">
    <property type="entry name" value="Tetracyclin repressor-like, C-terminal domain"/>
    <property type="match status" value="1"/>
</dbReference>
<feature type="region of interest" description="Disordered" evidence="3">
    <location>
        <begin position="1"/>
        <end position="22"/>
    </location>
</feature>
<dbReference type="PROSITE" id="PS50977">
    <property type="entry name" value="HTH_TETR_2"/>
    <property type="match status" value="1"/>
</dbReference>
<accession>A0ABY3DWB4</accession>